<evidence type="ECO:0000256" key="4">
    <source>
        <dbReference type="PROSITE-ProRule" id="PRU00175"/>
    </source>
</evidence>
<feature type="transmembrane region" description="Helical" evidence="5">
    <location>
        <begin position="39"/>
        <end position="58"/>
    </location>
</feature>
<dbReference type="Gene3D" id="3.30.40.10">
    <property type="entry name" value="Zinc/RING finger domain, C3HC4 (zinc finger)"/>
    <property type="match status" value="1"/>
</dbReference>
<feature type="transmembrane region" description="Helical" evidence="5">
    <location>
        <begin position="325"/>
        <end position="343"/>
    </location>
</feature>
<keyword evidence="8" id="KW-1185">Reference proteome</keyword>
<dbReference type="PROSITE" id="PS50089">
    <property type="entry name" value="ZF_RING_2"/>
    <property type="match status" value="1"/>
</dbReference>
<dbReference type="InterPro" id="IPR050731">
    <property type="entry name" value="HRD1_E3_ubiq-ligases"/>
</dbReference>
<comment type="caution">
    <text evidence="7">The sequence shown here is derived from an EMBL/GenBank/DDBJ whole genome shotgun (WGS) entry which is preliminary data.</text>
</comment>
<sequence length="415" mass="45705">MVPAGAGCRGKAGGCLLNASALAYRNPGRWRAVVFRQEVRHGTAGCLLSLVLLAPLLVREWGLTPVVVGIVFYSSVVVPALTGYFSFTKLLFRIYRTTVVFLLSLPASANGHARLSEWAASVGGWAVRVARGAMVGVRFMLVGLVRACVVLPLTLGVGVALVFHHTYMTLHGARITASQVVFFLMMQELVTPWAHLTSLYFVLFYTVLLYIYRALFGRPVTWLGTECGKWRPVGKGWAISFGVGLFTFQCSSYRPNLTFIAVTFPYFMLTQHRWSGEEGIVRWIRALRLPLLEEEEAFWVPLGAHTLPIAASLVVGVMVVPVRPWLVFVAAYTNLIVPGLLMARKVAGRDSPHAAVITTCRRATPEELEEHPTCPVCLEELRQARVTPCLHLYHAACLASCLAHSSLCPLCKQPI</sequence>
<dbReference type="GO" id="GO:0061630">
    <property type="term" value="F:ubiquitin protein ligase activity"/>
    <property type="evidence" value="ECO:0007669"/>
    <property type="project" value="TreeGrafter"/>
</dbReference>
<feature type="domain" description="RING-type" evidence="6">
    <location>
        <begin position="374"/>
        <end position="412"/>
    </location>
</feature>
<accession>A0A8J4YTS6</accession>
<keyword evidence="3" id="KW-0862">Zinc</keyword>
<dbReference type="SUPFAM" id="SSF57850">
    <property type="entry name" value="RING/U-box"/>
    <property type="match status" value="1"/>
</dbReference>
<dbReference type="EMBL" id="JACEEZ010003881">
    <property type="protein sequence ID" value="KAG0726905.1"/>
    <property type="molecule type" value="Genomic_DNA"/>
</dbReference>
<evidence type="ECO:0000259" key="6">
    <source>
        <dbReference type="PROSITE" id="PS50089"/>
    </source>
</evidence>
<evidence type="ECO:0000256" key="1">
    <source>
        <dbReference type="ARBA" id="ARBA00022723"/>
    </source>
</evidence>
<dbReference type="GO" id="GO:0012505">
    <property type="term" value="C:endomembrane system"/>
    <property type="evidence" value="ECO:0007669"/>
    <property type="project" value="TreeGrafter"/>
</dbReference>
<feature type="transmembrane region" description="Helical" evidence="5">
    <location>
        <begin position="193"/>
        <end position="212"/>
    </location>
</feature>
<dbReference type="AlphaFoldDB" id="A0A8J4YTS6"/>
<dbReference type="GO" id="GO:0008270">
    <property type="term" value="F:zinc ion binding"/>
    <property type="evidence" value="ECO:0007669"/>
    <property type="project" value="UniProtKB-KW"/>
</dbReference>
<gene>
    <name evidence="7" type="primary">Rnf145_1</name>
    <name evidence="7" type="ORF">GWK47_004129</name>
</gene>
<dbReference type="OrthoDB" id="4752984at2759"/>
<feature type="transmembrane region" description="Helical" evidence="5">
    <location>
        <begin position="139"/>
        <end position="163"/>
    </location>
</feature>
<dbReference type="GO" id="GO:0043161">
    <property type="term" value="P:proteasome-mediated ubiquitin-dependent protein catabolic process"/>
    <property type="evidence" value="ECO:0007669"/>
    <property type="project" value="TreeGrafter"/>
</dbReference>
<evidence type="ECO:0000256" key="2">
    <source>
        <dbReference type="ARBA" id="ARBA00022771"/>
    </source>
</evidence>
<dbReference type="PANTHER" id="PTHR22763:SF190">
    <property type="entry name" value="RING FINGER PROTEIN 24"/>
    <property type="match status" value="1"/>
</dbReference>
<feature type="transmembrane region" description="Helical" evidence="5">
    <location>
        <begin position="64"/>
        <end position="87"/>
    </location>
</feature>
<keyword evidence="5" id="KW-1133">Transmembrane helix</keyword>
<keyword evidence="1" id="KW-0479">Metal-binding</keyword>
<evidence type="ECO:0000313" key="8">
    <source>
        <dbReference type="Proteomes" id="UP000770661"/>
    </source>
</evidence>
<reference evidence="7" key="1">
    <citation type="submission" date="2020-07" db="EMBL/GenBank/DDBJ databases">
        <title>The High-quality genome of the commercially important snow crab, Chionoecetes opilio.</title>
        <authorList>
            <person name="Jeong J.-H."/>
            <person name="Ryu S."/>
        </authorList>
    </citation>
    <scope>NUCLEOTIDE SEQUENCE</scope>
    <source>
        <strain evidence="7">MADBK_172401_WGS</strain>
        <tissue evidence="7">Digestive gland</tissue>
    </source>
</reference>
<protein>
    <submittedName>
        <fullName evidence="7">RING finger protein 145</fullName>
    </submittedName>
</protein>
<dbReference type="SMART" id="SM00184">
    <property type="entry name" value="RING"/>
    <property type="match status" value="1"/>
</dbReference>
<dbReference type="Pfam" id="PF13923">
    <property type="entry name" value="zf-C3HC4_2"/>
    <property type="match status" value="1"/>
</dbReference>
<keyword evidence="5" id="KW-0812">Transmembrane</keyword>
<feature type="transmembrane region" description="Helical" evidence="5">
    <location>
        <begin position="297"/>
        <end position="319"/>
    </location>
</feature>
<evidence type="ECO:0000256" key="3">
    <source>
        <dbReference type="ARBA" id="ARBA00022833"/>
    </source>
</evidence>
<dbReference type="Proteomes" id="UP000770661">
    <property type="component" value="Unassembled WGS sequence"/>
</dbReference>
<evidence type="ECO:0000313" key="7">
    <source>
        <dbReference type="EMBL" id="KAG0726905.1"/>
    </source>
</evidence>
<keyword evidence="2 4" id="KW-0863">Zinc-finger</keyword>
<evidence type="ECO:0000256" key="5">
    <source>
        <dbReference type="SAM" id="Phobius"/>
    </source>
</evidence>
<organism evidence="7 8">
    <name type="scientific">Chionoecetes opilio</name>
    <name type="common">Atlantic snow crab</name>
    <name type="synonym">Cancer opilio</name>
    <dbReference type="NCBI Taxonomy" id="41210"/>
    <lineage>
        <taxon>Eukaryota</taxon>
        <taxon>Metazoa</taxon>
        <taxon>Ecdysozoa</taxon>
        <taxon>Arthropoda</taxon>
        <taxon>Crustacea</taxon>
        <taxon>Multicrustacea</taxon>
        <taxon>Malacostraca</taxon>
        <taxon>Eumalacostraca</taxon>
        <taxon>Eucarida</taxon>
        <taxon>Decapoda</taxon>
        <taxon>Pleocyemata</taxon>
        <taxon>Brachyura</taxon>
        <taxon>Eubrachyura</taxon>
        <taxon>Majoidea</taxon>
        <taxon>Majidae</taxon>
        <taxon>Chionoecetes</taxon>
    </lineage>
</organism>
<dbReference type="InterPro" id="IPR001841">
    <property type="entry name" value="Znf_RING"/>
</dbReference>
<dbReference type="PANTHER" id="PTHR22763">
    <property type="entry name" value="RING ZINC FINGER PROTEIN"/>
    <property type="match status" value="1"/>
</dbReference>
<proteinExistence type="predicted"/>
<name>A0A8J4YTS6_CHIOP</name>
<dbReference type="InterPro" id="IPR013083">
    <property type="entry name" value="Znf_RING/FYVE/PHD"/>
</dbReference>
<keyword evidence="5" id="KW-0472">Membrane</keyword>